<organism evidence="1 2">
    <name type="scientific">Pleurodeles waltl</name>
    <name type="common">Iberian ribbed newt</name>
    <dbReference type="NCBI Taxonomy" id="8319"/>
    <lineage>
        <taxon>Eukaryota</taxon>
        <taxon>Metazoa</taxon>
        <taxon>Chordata</taxon>
        <taxon>Craniata</taxon>
        <taxon>Vertebrata</taxon>
        <taxon>Euteleostomi</taxon>
        <taxon>Amphibia</taxon>
        <taxon>Batrachia</taxon>
        <taxon>Caudata</taxon>
        <taxon>Salamandroidea</taxon>
        <taxon>Salamandridae</taxon>
        <taxon>Pleurodelinae</taxon>
        <taxon>Pleurodeles</taxon>
    </lineage>
</organism>
<dbReference type="EMBL" id="JANPWB010000011">
    <property type="protein sequence ID" value="KAJ1126911.1"/>
    <property type="molecule type" value="Genomic_DNA"/>
</dbReference>
<sequence>MSTITHDTDETTLPRGETHLEAVEDSIHLPLDKVLAAVADTKQGLQQDISAVSVGLGLLWAEHLKLAEKVTRMEDAVGEITKARLSLHAAWVISERKGA</sequence>
<protein>
    <submittedName>
        <fullName evidence="1">Uncharacterized protein</fullName>
    </submittedName>
</protein>
<reference evidence="1" key="1">
    <citation type="journal article" date="2022" name="bioRxiv">
        <title>Sequencing and chromosome-scale assembly of the giantPleurodeles waltlgenome.</title>
        <authorList>
            <person name="Brown T."/>
            <person name="Elewa A."/>
            <person name="Iarovenko S."/>
            <person name="Subramanian E."/>
            <person name="Araus A.J."/>
            <person name="Petzold A."/>
            <person name="Susuki M."/>
            <person name="Suzuki K.-i.T."/>
            <person name="Hayashi T."/>
            <person name="Toyoda A."/>
            <person name="Oliveira C."/>
            <person name="Osipova E."/>
            <person name="Leigh N.D."/>
            <person name="Simon A."/>
            <person name="Yun M.H."/>
        </authorList>
    </citation>
    <scope>NUCLEOTIDE SEQUENCE</scope>
    <source>
        <strain evidence="1">20211129_DDA</strain>
        <tissue evidence="1">Liver</tissue>
    </source>
</reference>
<evidence type="ECO:0000313" key="2">
    <source>
        <dbReference type="Proteomes" id="UP001066276"/>
    </source>
</evidence>
<accession>A0AAV7PHQ6</accession>
<comment type="caution">
    <text evidence="1">The sequence shown here is derived from an EMBL/GenBank/DDBJ whole genome shotgun (WGS) entry which is preliminary data.</text>
</comment>
<gene>
    <name evidence="1" type="ORF">NDU88_005317</name>
</gene>
<dbReference type="Proteomes" id="UP001066276">
    <property type="component" value="Chromosome 7"/>
</dbReference>
<dbReference type="AlphaFoldDB" id="A0AAV7PHQ6"/>
<name>A0AAV7PHQ6_PLEWA</name>
<proteinExistence type="predicted"/>
<evidence type="ECO:0000313" key="1">
    <source>
        <dbReference type="EMBL" id="KAJ1126911.1"/>
    </source>
</evidence>
<keyword evidence="2" id="KW-1185">Reference proteome</keyword>